<evidence type="ECO:0000313" key="2">
    <source>
        <dbReference type="EMBL" id="MBC1173429.1"/>
    </source>
</evidence>
<dbReference type="EMBL" id="GITU01004726">
    <property type="protein sequence ID" value="MBC1173429.1"/>
    <property type="molecule type" value="Transcribed_RNA"/>
</dbReference>
<dbReference type="AlphaFoldDB" id="A0A7G3AMG0"/>
<accession>A0A7G3AMG0</accession>
<feature type="chain" id="PRO_5028879282" evidence="1">
    <location>
        <begin position="24"/>
        <end position="93"/>
    </location>
</feature>
<name>A0A7G3AMG0_LUTLO</name>
<evidence type="ECO:0000256" key="1">
    <source>
        <dbReference type="SAM" id="SignalP"/>
    </source>
</evidence>
<sequence>MISFTFGLVVFMVVSVSINLIQQQNHNEWALCRNSRGNFQLTIIVYCVPCTKMGNILWRVKNILLAIHAMRFSVASENHIEWRIAVSKIANVQ</sequence>
<organism evidence="2">
    <name type="scientific">Lutzomyia longipalpis</name>
    <name type="common">Sand fly</name>
    <dbReference type="NCBI Taxonomy" id="7200"/>
    <lineage>
        <taxon>Eukaryota</taxon>
        <taxon>Metazoa</taxon>
        <taxon>Ecdysozoa</taxon>
        <taxon>Arthropoda</taxon>
        <taxon>Hexapoda</taxon>
        <taxon>Insecta</taxon>
        <taxon>Pterygota</taxon>
        <taxon>Neoptera</taxon>
        <taxon>Endopterygota</taxon>
        <taxon>Diptera</taxon>
        <taxon>Nematocera</taxon>
        <taxon>Psychodoidea</taxon>
        <taxon>Psychodidae</taxon>
        <taxon>Lutzomyia</taxon>
        <taxon>Lutzomyia</taxon>
    </lineage>
</organism>
<protein>
    <submittedName>
        <fullName evidence="2">Putative secreted protein</fullName>
    </submittedName>
</protein>
<feature type="signal peptide" evidence="1">
    <location>
        <begin position="1"/>
        <end position="23"/>
    </location>
</feature>
<keyword evidence="1" id="KW-0732">Signal</keyword>
<proteinExistence type="predicted"/>
<reference evidence="2" key="1">
    <citation type="journal article" date="2020" name="BMC">
        <title>Leishmania infection induces a limited differential gene expression in the sand fly midgut.</title>
        <authorList>
            <person name="Coutinho-Abreu I.V."/>
            <person name="Serafim T.D."/>
            <person name="Meneses C."/>
            <person name="Kamhawi S."/>
            <person name="Oliveira F."/>
            <person name="Valenzuela J.G."/>
        </authorList>
    </citation>
    <scope>NUCLEOTIDE SEQUENCE</scope>
    <source>
        <strain evidence="2">Jacobina</strain>
        <tissue evidence="2">Midgut</tissue>
    </source>
</reference>